<feature type="transmembrane region" description="Helical" evidence="1">
    <location>
        <begin position="29"/>
        <end position="49"/>
    </location>
</feature>
<dbReference type="EMBL" id="CAADIW010000043">
    <property type="protein sequence ID" value="VFS40558.1"/>
    <property type="molecule type" value="Genomic_DNA"/>
</dbReference>
<reference evidence="2 3" key="1">
    <citation type="submission" date="2019-03" db="EMBL/GenBank/DDBJ databases">
        <authorList>
            <consortium name="Pathogen Informatics"/>
        </authorList>
    </citation>
    <scope>NUCLEOTIDE SEQUENCE [LARGE SCALE GENOMIC DNA]</scope>
    <source>
        <strain evidence="2 3">NCTC12126</strain>
    </source>
</reference>
<accession>A0A484YWP5</accession>
<dbReference type="AlphaFoldDB" id="A0A484YWP5"/>
<keyword evidence="1" id="KW-0812">Transmembrane</keyword>
<sequence length="82" mass="9275">MIHQLTPRAYCSLFNTACPANTFQPRLRYVYWVCACEILSGNFGILAGLDTFKLWMTDIVPCCHNPSAQKYTHGPTWFNASA</sequence>
<evidence type="ECO:0000313" key="2">
    <source>
        <dbReference type="EMBL" id="VFS40558.1"/>
    </source>
</evidence>
<evidence type="ECO:0000313" key="3">
    <source>
        <dbReference type="Proteomes" id="UP000351155"/>
    </source>
</evidence>
<gene>
    <name evidence="2" type="ORF">NCTC12126_04014</name>
</gene>
<organism evidence="2 3">
    <name type="scientific">Enterobacter cancerogenus</name>
    <dbReference type="NCBI Taxonomy" id="69218"/>
    <lineage>
        <taxon>Bacteria</taxon>
        <taxon>Pseudomonadati</taxon>
        <taxon>Pseudomonadota</taxon>
        <taxon>Gammaproteobacteria</taxon>
        <taxon>Enterobacterales</taxon>
        <taxon>Enterobacteriaceae</taxon>
        <taxon>Enterobacter</taxon>
        <taxon>Enterobacter cloacae complex</taxon>
    </lineage>
</organism>
<keyword evidence="1" id="KW-1133">Transmembrane helix</keyword>
<proteinExistence type="predicted"/>
<keyword evidence="1" id="KW-0472">Membrane</keyword>
<name>A0A484YWP5_9ENTR</name>
<protein>
    <submittedName>
        <fullName evidence="2">Uncharacterized protein</fullName>
    </submittedName>
</protein>
<evidence type="ECO:0000256" key="1">
    <source>
        <dbReference type="SAM" id="Phobius"/>
    </source>
</evidence>
<dbReference type="Proteomes" id="UP000351155">
    <property type="component" value="Unassembled WGS sequence"/>
</dbReference>